<feature type="chain" id="PRO_5022027314" evidence="1">
    <location>
        <begin position="26"/>
        <end position="62"/>
    </location>
</feature>
<dbReference type="RefSeq" id="WP_143943057.1">
    <property type="nucleotide sequence ID" value="NZ_VKLS01000171.1"/>
</dbReference>
<dbReference type="EMBL" id="VKLS01000171">
    <property type="protein sequence ID" value="TSB39532.1"/>
    <property type="molecule type" value="Genomic_DNA"/>
</dbReference>
<keyword evidence="1" id="KW-0732">Signal</keyword>
<evidence type="ECO:0000256" key="1">
    <source>
        <dbReference type="SAM" id="SignalP"/>
    </source>
</evidence>
<evidence type="ECO:0000313" key="3">
    <source>
        <dbReference type="Proteomes" id="UP000320888"/>
    </source>
</evidence>
<organism evidence="2 3">
    <name type="scientific">Streptomyces benahoarensis</name>
    <dbReference type="NCBI Taxonomy" id="2595054"/>
    <lineage>
        <taxon>Bacteria</taxon>
        <taxon>Bacillati</taxon>
        <taxon>Actinomycetota</taxon>
        <taxon>Actinomycetes</taxon>
        <taxon>Kitasatosporales</taxon>
        <taxon>Streptomycetaceae</taxon>
        <taxon>Streptomyces</taxon>
    </lineage>
</organism>
<evidence type="ECO:0000313" key="2">
    <source>
        <dbReference type="EMBL" id="TSB39532.1"/>
    </source>
</evidence>
<proteinExistence type="predicted"/>
<dbReference type="Proteomes" id="UP000320888">
    <property type="component" value="Unassembled WGS sequence"/>
</dbReference>
<feature type="signal peptide" evidence="1">
    <location>
        <begin position="1"/>
        <end position="25"/>
    </location>
</feature>
<comment type="caution">
    <text evidence="2">The sequence shown here is derived from an EMBL/GenBank/DDBJ whole genome shotgun (WGS) entry which is preliminary data.</text>
</comment>
<name>A0A553ZDL9_9ACTN</name>
<protein>
    <submittedName>
        <fullName evidence="2">Uncharacterized protein</fullName>
    </submittedName>
</protein>
<sequence>MFRRLTVVVAALCAAGALTAGPAAAAPADDHDLTPKEKAGLQFAGEVVSALLGLAPLDGVAR</sequence>
<keyword evidence="3" id="KW-1185">Reference proteome</keyword>
<accession>A0A553ZDL9</accession>
<gene>
    <name evidence="2" type="ORF">FNZ23_15425</name>
</gene>
<reference evidence="2 3" key="1">
    <citation type="submission" date="2019-07" db="EMBL/GenBank/DDBJ databases">
        <title>Draft genome for Streptomyces benahoarensis MZ03-48.</title>
        <authorList>
            <person name="Gonzalez-Pimentel J.L."/>
        </authorList>
    </citation>
    <scope>NUCLEOTIDE SEQUENCE [LARGE SCALE GENOMIC DNA]</scope>
    <source>
        <strain evidence="2 3">MZ03-48</strain>
    </source>
</reference>
<dbReference type="AlphaFoldDB" id="A0A553ZDL9"/>